<evidence type="ECO:0000313" key="3">
    <source>
        <dbReference type="Proteomes" id="UP000053372"/>
    </source>
</evidence>
<accession>A0A0V7ZZS5</accession>
<organism evidence="2 3">
    <name type="scientific">Mastigocoleus testarum BC008</name>
    <dbReference type="NCBI Taxonomy" id="371196"/>
    <lineage>
        <taxon>Bacteria</taxon>
        <taxon>Bacillati</taxon>
        <taxon>Cyanobacteriota</taxon>
        <taxon>Cyanophyceae</taxon>
        <taxon>Nostocales</taxon>
        <taxon>Hapalosiphonaceae</taxon>
        <taxon>Mastigocoleus</taxon>
    </lineage>
</organism>
<gene>
    <name evidence="1" type="ORF">BC008_05580</name>
    <name evidence="2" type="ORF">BC008_06255</name>
</gene>
<evidence type="ECO:0000313" key="1">
    <source>
        <dbReference type="EMBL" id="KST69909.1"/>
    </source>
</evidence>
<keyword evidence="3" id="KW-1185">Reference proteome</keyword>
<dbReference type="Proteomes" id="UP000053372">
    <property type="component" value="Unassembled WGS sequence"/>
</dbReference>
<dbReference type="EMBL" id="LMTZ01000006">
    <property type="protein sequence ID" value="KST70040.1"/>
    <property type="molecule type" value="Genomic_DNA"/>
</dbReference>
<dbReference type="SUPFAM" id="SSF81585">
    <property type="entry name" value="PsbU/PolX domain-like"/>
    <property type="match status" value="1"/>
</dbReference>
<dbReference type="OrthoDB" id="513220at2"/>
<name>A0A0V7ZZS5_9CYAN</name>
<evidence type="ECO:0000313" key="2">
    <source>
        <dbReference type="EMBL" id="KST70040.1"/>
    </source>
</evidence>
<proteinExistence type="predicted"/>
<dbReference type="EMBL" id="LMTZ01000011">
    <property type="protein sequence ID" value="KST69909.1"/>
    <property type="molecule type" value="Genomic_DNA"/>
</dbReference>
<dbReference type="RefSeq" id="WP_027844784.1">
    <property type="nucleotide sequence ID" value="NZ_LMTZ01000006.1"/>
</dbReference>
<dbReference type="AlphaFoldDB" id="A0A0V7ZZS5"/>
<protein>
    <submittedName>
        <fullName evidence="2">Uncharacterized protein</fullName>
    </submittedName>
</protein>
<reference evidence="2 3" key="1">
    <citation type="journal article" date="2015" name="Genome Announc.">
        <title>Draft Genome of the Euendolithic (true boring) Cyanobacterium Mastigocoleus testarum strain BC008.</title>
        <authorList>
            <person name="Guida B.S."/>
            <person name="Garcia-Pichel F."/>
        </authorList>
    </citation>
    <scope>NUCLEOTIDE SEQUENCE [LARGE SCALE GENOMIC DNA]</scope>
    <source>
        <strain evidence="2 3">BC008</strain>
    </source>
</reference>
<dbReference type="Gene3D" id="1.10.150.320">
    <property type="entry name" value="Photosystem II 12 kDa extrinsic protein"/>
    <property type="match status" value="1"/>
</dbReference>
<sequence length="180" mass="20644">MPDLYKGIECKPYLISLSQIEVFQKDSGTSPWMLEKISSSWKDEFNCNFALPLVCLTDREDTYHLLTGLAIYEAAKFANIEQIWVFIIAAQQAVIGKAIEQVTLQSKLNQRVIEPSDVEDFLSFLNHSDKSTLMSIPGIKDGYAKLILDNRKYNSLEDLKHRLGVKRTLKWLKAYKEPKV</sequence>
<comment type="caution">
    <text evidence="2">The sequence shown here is derived from an EMBL/GenBank/DDBJ whole genome shotgun (WGS) entry which is preliminary data.</text>
</comment>